<feature type="signal peptide" evidence="1">
    <location>
        <begin position="1"/>
        <end position="17"/>
    </location>
</feature>
<keyword evidence="1" id="KW-0732">Signal</keyword>
<reference evidence="2 3" key="1">
    <citation type="journal article" date="2012" name="J. Bacteriol.">
        <title>Genome Sequence of Idiomarina xiamenensis Type Strain 10-D-4.</title>
        <authorList>
            <person name="Lai Q."/>
            <person name="Wang L."/>
            <person name="Wang W."/>
            <person name="Shao Z."/>
        </authorList>
    </citation>
    <scope>NUCLEOTIDE SEQUENCE [LARGE SCALE GENOMIC DNA]</scope>
    <source>
        <strain evidence="2 3">10-D-4</strain>
    </source>
</reference>
<sequence length="110" mass="12046">MPVLKHLLLLPLPLAIAACSPPPDAIPDLGGQCDNAQHYDINFTRFDETAQQIAHGTGCFIEADLSELGAIKPNPVKGKLRVREAVRMAIKDTPLKIIDEKPDRIKVGKR</sequence>
<evidence type="ECO:0000313" key="3">
    <source>
        <dbReference type="Proteomes" id="UP000014115"/>
    </source>
</evidence>
<name>K2LAR1_9GAMM</name>
<dbReference type="AlphaFoldDB" id="K2LAR1"/>
<protein>
    <submittedName>
        <fullName evidence="2">Putative lipoprotein</fullName>
    </submittedName>
</protein>
<dbReference type="Proteomes" id="UP000014115">
    <property type="component" value="Unassembled WGS sequence"/>
</dbReference>
<evidence type="ECO:0000313" key="2">
    <source>
        <dbReference type="EMBL" id="EKE86910.1"/>
    </source>
</evidence>
<dbReference type="OrthoDB" id="886764at2"/>
<accession>K2LAR1</accession>
<dbReference type="PATRIC" id="fig|740709.3.peg.336"/>
<organism evidence="2 3">
    <name type="scientific">Idiomarina xiamenensis 10-D-4</name>
    <dbReference type="NCBI Taxonomy" id="740709"/>
    <lineage>
        <taxon>Bacteria</taxon>
        <taxon>Pseudomonadati</taxon>
        <taxon>Pseudomonadota</taxon>
        <taxon>Gammaproteobacteria</taxon>
        <taxon>Alteromonadales</taxon>
        <taxon>Idiomarinaceae</taxon>
        <taxon>Idiomarina</taxon>
    </lineage>
</organism>
<dbReference type="RefSeq" id="WP_008487316.1">
    <property type="nucleotide sequence ID" value="NZ_AMRG01000002.1"/>
</dbReference>
<feature type="chain" id="PRO_5003860367" evidence="1">
    <location>
        <begin position="18"/>
        <end position="110"/>
    </location>
</feature>
<comment type="caution">
    <text evidence="2">The sequence shown here is derived from an EMBL/GenBank/DDBJ whole genome shotgun (WGS) entry which is preliminary data.</text>
</comment>
<keyword evidence="2" id="KW-0449">Lipoprotein</keyword>
<dbReference type="EMBL" id="AMRG01000002">
    <property type="protein sequence ID" value="EKE86910.1"/>
    <property type="molecule type" value="Genomic_DNA"/>
</dbReference>
<dbReference type="eggNOG" id="ENOG50332D9">
    <property type="taxonomic scope" value="Bacteria"/>
</dbReference>
<evidence type="ECO:0000256" key="1">
    <source>
        <dbReference type="SAM" id="SignalP"/>
    </source>
</evidence>
<dbReference type="Gene3D" id="3.55.50.30">
    <property type="match status" value="1"/>
</dbReference>
<gene>
    <name evidence="2" type="ORF">A10D4_01672</name>
</gene>
<proteinExistence type="predicted"/>
<dbReference type="PROSITE" id="PS51257">
    <property type="entry name" value="PROKAR_LIPOPROTEIN"/>
    <property type="match status" value="1"/>
</dbReference>
<keyword evidence="3" id="KW-1185">Reference proteome</keyword>